<organism evidence="2 3">
    <name type="scientific">Tanacetum coccineum</name>
    <dbReference type="NCBI Taxonomy" id="301880"/>
    <lineage>
        <taxon>Eukaryota</taxon>
        <taxon>Viridiplantae</taxon>
        <taxon>Streptophyta</taxon>
        <taxon>Embryophyta</taxon>
        <taxon>Tracheophyta</taxon>
        <taxon>Spermatophyta</taxon>
        <taxon>Magnoliopsida</taxon>
        <taxon>eudicotyledons</taxon>
        <taxon>Gunneridae</taxon>
        <taxon>Pentapetalae</taxon>
        <taxon>asterids</taxon>
        <taxon>campanulids</taxon>
        <taxon>Asterales</taxon>
        <taxon>Asteraceae</taxon>
        <taxon>Asteroideae</taxon>
        <taxon>Anthemideae</taxon>
        <taxon>Anthemidinae</taxon>
        <taxon>Tanacetum</taxon>
    </lineage>
</organism>
<dbReference type="InterPro" id="IPR041577">
    <property type="entry name" value="RT_RNaseH_2"/>
</dbReference>
<name>A0ABQ5EAK4_9ASTR</name>
<comment type="caution">
    <text evidence="2">The sequence shown here is derived from an EMBL/GenBank/DDBJ whole genome shotgun (WGS) entry which is preliminary data.</text>
</comment>
<evidence type="ECO:0000313" key="3">
    <source>
        <dbReference type="Proteomes" id="UP001151760"/>
    </source>
</evidence>
<protein>
    <submittedName>
        <fullName evidence="2">Reverse transcriptase domain-containing protein</fullName>
    </submittedName>
</protein>
<dbReference type="InterPro" id="IPR017938">
    <property type="entry name" value="Riboflavin_synthase-like_b-brl"/>
</dbReference>
<dbReference type="PANTHER" id="PTHR48475:SF2">
    <property type="entry name" value="RIBONUCLEASE H"/>
    <property type="match status" value="1"/>
</dbReference>
<dbReference type="InterPro" id="IPR023173">
    <property type="entry name" value="NADPH_Cyt_P450_Rdtase_alpha"/>
</dbReference>
<reference evidence="2" key="1">
    <citation type="journal article" date="2022" name="Int. J. Mol. Sci.">
        <title>Draft Genome of Tanacetum Coccineum: Genomic Comparison of Closely Related Tanacetum-Family Plants.</title>
        <authorList>
            <person name="Yamashiro T."/>
            <person name="Shiraishi A."/>
            <person name="Nakayama K."/>
            <person name="Satake H."/>
        </authorList>
    </citation>
    <scope>NUCLEOTIDE SEQUENCE</scope>
</reference>
<dbReference type="Pfam" id="PF17919">
    <property type="entry name" value="RT_RNaseH_2"/>
    <property type="match status" value="1"/>
</dbReference>
<dbReference type="PANTHER" id="PTHR48475">
    <property type="entry name" value="RIBONUCLEASE H"/>
    <property type="match status" value="1"/>
</dbReference>
<sequence>MEAEEAFKQIKQLISELPMLVAPMEKEEHIVYLAVAKETVSAVLMTEWEAKQMPIYFVSRALRGSEVNYMSMEKLVLALVHASKHLKRYFQSALLALAAHASNPKEADRLKFLASCDGKDVYAEWIFASKRIHLDILKLSHQLSLHLEFSLQLLLYAYSLDYTPFPPPQR</sequence>
<keyword evidence="2" id="KW-0808">Transferase</keyword>
<dbReference type="EMBL" id="BQNB010016108">
    <property type="protein sequence ID" value="GJT47906.1"/>
    <property type="molecule type" value="Genomic_DNA"/>
</dbReference>
<dbReference type="Gene3D" id="1.20.990.10">
    <property type="entry name" value="NADPH-cytochrome p450 Reductase, Chain A, domain 3"/>
    <property type="match status" value="1"/>
</dbReference>
<dbReference type="GO" id="GO:0003964">
    <property type="term" value="F:RNA-directed DNA polymerase activity"/>
    <property type="evidence" value="ECO:0007669"/>
    <property type="project" value="UniProtKB-KW"/>
</dbReference>
<dbReference type="InterPro" id="IPR043502">
    <property type="entry name" value="DNA/RNA_pol_sf"/>
</dbReference>
<evidence type="ECO:0000259" key="1">
    <source>
        <dbReference type="Pfam" id="PF17919"/>
    </source>
</evidence>
<keyword evidence="2" id="KW-0548">Nucleotidyltransferase</keyword>
<proteinExistence type="predicted"/>
<gene>
    <name evidence="2" type="ORF">Tco_0974063</name>
</gene>
<dbReference type="SUPFAM" id="SSF56672">
    <property type="entry name" value="DNA/RNA polymerases"/>
    <property type="match status" value="1"/>
</dbReference>
<dbReference type="SUPFAM" id="SSF63380">
    <property type="entry name" value="Riboflavin synthase domain-like"/>
    <property type="match status" value="1"/>
</dbReference>
<dbReference type="Proteomes" id="UP001151760">
    <property type="component" value="Unassembled WGS sequence"/>
</dbReference>
<reference evidence="2" key="2">
    <citation type="submission" date="2022-01" db="EMBL/GenBank/DDBJ databases">
        <authorList>
            <person name="Yamashiro T."/>
            <person name="Shiraishi A."/>
            <person name="Satake H."/>
            <person name="Nakayama K."/>
        </authorList>
    </citation>
    <scope>NUCLEOTIDE SEQUENCE</scope>
</reference>
<evidence type="ECO:0000313" key="2">
    <source>
        <dbReference type="EMBL" id="GJT47906.1"/>
    </source>
</evidence>
<keyword evidence="3" id="KW-1185">Reference proteome</keyword>
<keyword evidence="2" id="KW-0695">RNA-directed DNA polymerase</keyword>
<feature type="domain" description="Reverse transcriptase/retrotransposon-derived protein RNase H-like" evidence="1">
    <location>
        <begin position="2"/>
        <end position="92"/>
    </location>
</feature>
<accession>A0ABQ5EAK4</accession>